<protein>
    <submittedName>
        <fullName evidence="2">Esterase family protein</fullName>
    </submittedName>
</protein>
<dbReference type="EMBL" id="VLNY01000001">
    <property type="protein sequence ID" value="KAA0024593.1"/>
    <property type="molecule type" value="Genomic_DNA"/>
</dbReference>
<dbReference type="SUPFAM" id="SSF53474">
    <property type="entry name" value="alpha/beta-Hydrolases"/>
    <property type="match status" value="1"/>
</dbReference>
<keyword evidence="1" id="KW-0732">Signal</keyword>
<dbReference type="InterPro" id="IPR000801">
    <property type="entry name" value="Esterase-like"/>
</dbReference>
<organism evidence="2 3">
    <name type="scientific">Antrihabitans cavernicola</name>
    <dbReference type="NCBI Taxonomy" id="2495913"/>
    <lineage>
        <taxon>Bacteria</taxon>
        <taxon>Bacillati</taxon>
        <taxon>Actinomycetota</taxon>
        <taxon>Actinomycetes</taxon>
        <taxon>Mycobacteriales</taxon>
        <taxon>Nocardiaceae</taxon>
        <taxon>Antrihabitans</taxon>
    </lineage>
</organism>
<gene>
    <name evidence="2" type="ORF">FOY51_01165</name>
</gene>
<dbReference type="Proteomes" id="UP000322244">
    <property type="component" value="Unassembled WGS sequence"/>
</dbReference>
<reference evidence="2 3" key="1">
    <citation type="submission" date="2019-07" db="EMBL/GenBank/DDBJ databases">
        <title>Rhodococcus cavernicolus sp. nov., isolated from a cave.</title>
        <authorList>
            <person name="Lee S.D."/>
        </authorList>
    </citation>
    <scope>NUCLEOTIDE SEQUENCE [LARGE SCALE GENOMIC DNA]</scope>
    <source>
        <strain evidence="2 3">C1-24</strain>
    </source>
</reference>
<accession>A0A5A7SJ09</accession>
<evidence type="ECO:0000313" key="2">
    <source>
        <dbReference type="EMBL" id="KAA0024593.1"/>
    </source>
</evidence>
<dbReference type="GO" id="GO:0016747">
    <property type="term" value="F:acyltransferase activity, transferring groups other than amino-acyl groups"/>
    <property type="evidence" value="ECO:0007669"/>
    <property type="project" value="TreeGrafter"/>
</dbReference>
<dbReference type="OrthoDB" id="4510758at2"/>
<dbReference type="InterPro" id="IPR050583">
    <property type="entry name" value="Mycobacterial_A85_antigen"/>
</dbReference>
<sequence>MEEGNVRRGLLIVTVLLLALLGAGPADAEARVANVVNLTPTRTALFIDSPAMGHRVQVQILHPAGGGSRPSYYLLDGLVPGDQESIWTVATDAVNFFANKNVNVVLPVGGLASYYTDWERPDPRLGNYKWETFLTRELPPIIDGQFGGNGVNAVGGLSMGGNAAFTLVTRNPWLYRAVAGYSACPDATLSAAATMFSIALRGANPINMWGLPGSPDWADHDSAINADRLRGKAIYLSTGTGLLGPHDLNLDAELPARIFSGAPVEAMVNVCTIAFEQRLRTLGIPARFAYRPSGIHSWPYWQDALHDSWPTIGPAIGA</sequence>
<keyword evidence="3" id="KW-1185">Reference proteome</keyword>
<dbReference type="Pfam" id="PF00756">
    <property type="entry name" value="Esterase"/>
    <property type="match status" value="1"/>
</dbReference>
<dbReference type="PANTHER" id="PTHR48098">
    <property type="entry name" value="ENTEROCHELIN ESTERASE-RELATED"/>
    <property type="match status" value="1"/>
</dbReference>
<feature type="signal peptide" evidence="1">
    <location>
        <begin position="1"/>
        <end position="28"/>
    </location>
</feature>
<name>A0A5A7SJ09_9NOCA</name>
<proteinExistence type="predicted"/>
<comment type="caution">
    <text evidence="2">The sequence shown here is derived from an EMBL/GenBank/DDBJ whole genome shotgun (WGS) entry which is preliminary data.</text>
</comment>
<dbReference type="AlphaFoldDB" id="A0A5A7SJ09"/>
<dbReference type="PANTHER" id="PTHR48098:SF1">
    <property type="entry name" value="DIACYLGLYCEROL ACYLTRANSFERASE_MYCOLYLTRANSFERASE AG85A"/>
    <property type="match status" value="1"/>
</dbReference>
<evidence type="ECO:0000313" key="3">
    <source>
        <dbReference type="Proteomes" id="UP000322244"/>
    </source>
</evidence>
<dbReference type="Gene3D" id="3.40.50.1820">
    <property type="entry name" value="alpha/beta hydrolase"/>
    <property type="match status" value="1"/>
</dbReference>
<feature type="chain" id="PRO_5022885934" evidence="1">
    <location>
        <begin position="29"/>
        <end position="318"/>
    </location>
</feature>
<evidence type="ECO:0000256" key="1">
    <source>
        <dbReference type="SAM" id="SignalP"/>
    </source>
</evidence>
<dbReference type="InterPro" id="IPR029058">
    <property type="entry name" value="AB_hydrolase_fold"/>
</dbReference>